<evidence type="ECO:0000256" key="7">
    <source>
        <dbReference type="ARBA" id="ARBA00023136"/>
    </source>
</evidence>
<dbReference type="GO" id="GO:0098552">
    <property type="term" value="C:side of membrane"/>
    <property type="evidence" value="ECO:0007669"/>
    <property type="project" value="UniProtKB-KW"/>
</dbReference>
<comment type="caution">
    <text evidence="12">The sequence shown here is derived from an EMBL/GenBank/DDBJ whole genome shotgun (WGS) entry which is preliminary data.</text>
</comment>
<evidence type="ECO:0000256" key="9">
    <source>
        <dbReference type="ARBA" id="ARBA00023288"/>
    </source>
</evidence>
<dbReference type="Proteomes" id="UP000669133">
    <property type="component" value="Unassembled WGS sequence"/>
</dbReference>
<keyword evidence="13" id="KW-1185">Reference proteome</keyword>
<dbReference type="GO" id="GO:0071970">
    <property type="term" value="P:fungal-type cell wall (1-&gt;3)-beta-D-glucan biosynthetic process"/>
    <property type="evidence" value="ECO:0007669"/>
    <property type="project" value="TreeGrafter"/>
</dbReference>
<keyword evidence="6 10" id="KW-0732">Signal</keyword>
<protein>
    <recommendedName>
        <fullName evidence="10">1,3-beta-glucanosyltransferase</fullName>
        <ecNumber evidence="10">2.4.1.-</ecNumber>
    </recommendedName>
</protein>
<feature type="region of interest" description="Disordered" evidence="11">
    <location>
        <begin position="446"/>
        <end position="501"/>
    </location>
</feature>
<dbReference type="RefSeq" id="XP_067547917.1">
    <property type="nucleotide sequence ID" value="XM_067692493.1"/>
</dbReference>
<dbReference type="GO" id="GO:0042124">
    <property type="term" value="F:1,3-beta-glucanosyltransferase activity"/>
    <property type="evidence" value="ECO:0007669"/>
    <property type="project" value="TreeGrafter"/>
</dbReference>
<dbReference type="PANTHER" id="PTHR31468">
    <property type="entry name" value="1,3-BETA-GLUCANOSYLTRANSFERASE GAS1"/>
    <property type="match status" value="1"/>
</dbReference>
<keyword evidence="4 10" id="KW-0336">GPI-anchor</keyword>
<dbReference type="GO" id="GO:0031505">
    <property type="term" value="P:fungal-type cell wall organization"/>
    <property type="evidence" value="ECO:0007669"/>
    <property type="project" value="TreeGrafter"/>
</dbReference>
<reference evidence="12 13" key="1">
    <citation type="submission" date="2020-12" db="EMBL/GenBank/DDBJ databases">
        <title>Effect of drift, selection, and recombination on the evolution of hybrid genomes in Candida yeast pathogens.</title>
        <authorList>
            <person name="Mixao V."/>
            <person name="Ksiezopolska E."/>
            <person name="Saus E."/>
            <person name="Boekhout T."/>
            <person name="Gacser A."/>
            <person name="Gabaldon T."/>
        </authorList>
    </citation>
    <scope>NUCLEOTIDE SEQUENCE [LARGE SCALE GENOMIC DNA]</scope>
    <source>
        <strain evidence="12 13">BP57</strain>
    </source>
</reference>
<comment type="subcellular location">
    <subcellularLocation>
        <location evidence="1">Cell envelope</location>
    </subcellularLocation>
    <subcellularLocation>
        <location evidence="10">Cell membrane</location>
        <topology evidence="10">Lipid-anchor</topology>
        <topology evidence="10">GPI-anchor</topology>
    </subcellularLocation>
    <subcellularLocation>
        <location evidence="2">Membrane</location>
        <topology evidence="2">Lipid-anchor</topology>
        <topology evidence="2">GPI-anchor</topology>
    </subcellularLocation>
</comment>
<dbReference type="OrthoDB" id="421038at2759"/>
<dbReference type="Pfam" id="PF03198">
    <property type="entry name" value="Glyco_hydro_72"/>
    <property type="match status" value="1"/>
</dbReference>
<dbReference type="EMBL" id="JAEOAQ010000004">
    <property type="protein sequence ID" value="KAG5418801.1"/>
    <property type="molecule type" value="Genomic_DNA"/>
</dbReference>
<keyword evidence="8" id="KW-0325">Glycoprotein</keyword>
<keyword evidence="5 10" id="KW-0808">Transferase</keyword>
<evidence type="ECO:0000313" key="12">
    <source>
        <dbReference type="EMBL" id="KAG5418801.1"/>
    </source>
</evidence>
<organism evidence="12 13">
    <name type="scientific">Candida metapsilosis</name>
    <dbReference type="NCBI Taxonomy" id="273372"/>
    <lineage>
        <taxon>Eukaryota</taxon>
        <taxon>Fungi</taxon>
        <taxon>Dikarya</taxon>
        <taxon>Ascomycota</taxon>
        <taxon>Saccharomycotina</taxon>
        <taxon>Pichiomycetes</taxon>
        <taxon>Debaryomycetaceae</taxon>
        <taxon>Candida/Lodderomyces clade</taxon>
        <taxon>Candida</taxon>
    </lineage>
</organism>
<feature type="compositionally biased region" description="Basic and acidic residues" evidence="11">
    <location>
        <begin position="463"/>
        <end position="484"/>
    </location>
</feature>
<evidence type="ECO:0000256" key="2">
    <source>
        <dbReference type="ARBA" id="ARBA00004589"/>
    </source>
</evidence>
<dbReference type="InterPro" id="IPR017853">
    <property type="entry name" value="GH"/>
</dbReference>
<feature type="signal peptide" evidence="10">
    <location>
        <begin position="1"/>
        <end position="26"/>
    </location>
</feature>
<dbReference type="EC" id="2.4.1.-" evidence="10"/>
<keyword evidence="9 10" id="KW-0449">Lipoprotein</keyword>
<proteinExistence type="inferred from homology"/>
<evidence type="ECO:0000256" key="8">
    <source>
        <dbReference type="ARBA" id="ARBA00023180"/>
    </source>
</evidence>
<feature type="chain" id="PRO_5034278911" description="1,3-beta-glucanosyltransferase" evidence="10">
    <location>
        <begin position="27"/>
        <end position="528"/>
    </location>
</feature>
<evidence type="ECO:0000256" key="1">
    <source>
        <dbReference type="ARBA" id="ARBA00004196"/>
    </source>
</evidence>
<dbReference type="AlphaFoldDB" id="A0A8H7ZH92"/>
<evidence type="ECO:0000256" key="10">
    <source>
        <dbReference type="RuleBase" id="RU361209"/>
    </source>
</evidence>
<evidence type="ECO:0000256" key="4">
    <source>
        <dbReference type="ARBA" id="ARBA00022622"/>
    </source>
</evidence>
<sequence>MLQHMPKMSPLYLITLLLGALRLISANVHPITIHGHYFVNGVTKEPFYIKGIDYQPGGSSAVSKIKDPLSDPVQCARDIILFQELGINTIRIYSVNPDLNHDKCMTMLASAGIYLVLDVNSPLPNHHLNRYEPWTSYNLFYLENVFKIVHQFSFYNNTLGFLAGNEVINDPISASVSAPYIKAVVRDIKSYINKNSPRPIPVGYSAADDLNYRIPLAKYLECADNNLMESVDFYGVNSYQWCGDQTFYSSGYNILVNDYKGYSKPVFFSEYGCNEVLPRNFDEVPVLYTNDMIDVFNGGLVYEFTQEANNYGLVEILPNGDVKLLRDFLQLKHKFDSIPELDYSFIVEAMKENAKEIQLRIKQSQSTVPRCEESYPNLDISKGIPDTIVDIMIDTGVHAERGKFVHLDKSELQTNNVFFQPNGEVLHTVYEIDVVVDFEIDEDIHNKQRQQRSSTHNPYQAKGEQHTDTPQEMLPQKHPEEKHSSLPQQNGESEDSGIENNEIKPNVIVETFHKVSDSVKNFWSSIFT</sequence>
<dbReference type="SUPFAM" id="SSF51445">
    <property type="entry name" value="(Trans)glycosidases"/>
    <property type="match status" value="1"/>
</dbReference>
<gene>
    <name evidence="12" type="ORF">I9W82_003519</name>
</gene>
<dbReference type="GO" id="GO:0009277">
    <property type="term" value="C:fungal-type cell wall"/>
    <property type="evidence" value="ECO:0007669"/>
    <property type="project" value="UniProtKB-ARBA"/>
</dbReference>
<evidence type="ECO:0000256" key="11">
    <source>
        <dbReference type="SAM" id="MobiDB-lite"/>
    </source>
</evidence>
<accession>A0A8H7ZH92</accession>
<dbReference type="Gene3D" id="3.20.20.80">
    <property type="entry name" value="Glycosidases"/>
    <property type="match status" value="1"/>
</dbReference>
<keyword evidence="7 10" id="KW-0472">Membrane</keyword>
<dbReference type="GeneID" id="93652148"/>
<dbReference type="InterPro" id="IPR004886">
    <property type="entry name" value="Glucanosyltransferase"/>
</dbReference>
<dbReference type="PANTHER" id="PTHR31468:SF14">
    <property type="entry name" value="1,3-BETA-GLUCANOSYLTRANSFERASE GAS4"/>
    <property type="match status" value="1"/>
</dbReference>
<evidence type="ECO:0000256" key="5">
    <source>
        <dbReference type="ARBA" id="ARBA00022679"/>
    </source>
</evidence>
<comment type="function">
    <text evidence="10">Splits internally a 1,3-beta-glucan molecule and transfers the newly generated reducing end (the donor) to the non-reducing end of another 1,3-beta-glucan molecule (the acceptor) forming a 1,3-beta linkage, resulting in the elongation of 1,3-beta-glucan chains in the cell wall.</text>
</comment>
<comment type="similarity">
    <text evidence="3 10">Belongs to the glycosyl hydrolase 72 family.</text>
</comment>
<dbReference type="GO" id="GO:0005886">
    <property type="term" value="C:plasma membrane"/>
    <property type="evidence" value="ECO:0007669"/>
    <property type="project" value="UniProtKB-SubCell"/>
</dbReference>
<evidence type="ECO:0000256" key="6">
    <source>
        <dbReference type="ARBA" id="ARBA00022729"/>
    </source>
</evidence>
<name>A0A8H7ZH92_9ASCO</name>
<evidence type="ECO:0000256" key="3">
    <source>
        <dbReference type="ARBA" id="ARBA00007528"/>
    </source>
</evidence>
<dbReference type="FunFam" id="3.20.20.80:FF:000032">
    <property type="entry name" value="1,3-beta-glucanosyltransferase"/>
    <property type="match status" value="1"/>
</dbReference>
<evidence type="ECO:0000313" key="13">
    <source>
        <dbReference type="Proteomes" id="UP000669133"/>
    </source>
</evidence>